<sequence length="135" mass="14941">MQSNDASGHEKERDEVQATEGDQLISDISSSCEFGSDAEGESFIRAQWFDEVVKADTDNIRRLLQLGADIGWEDFEKRTALYLTVRSGHKEVVDLLIEHGAAVDARDEDSDTPLHLAAMEGHKDVVDMLINHGAT</sequence>
<dbReference type="SMART" id="SM00248">
    <property type="entry name" value="ANK"/>
    <property type="match status" value="2"/>
</dbReference>
<dbReference type="Pfam" id="PF12796">
    <property type="entry name" value="Ank_2"/>
    <property type="match status" value="1"/>
</dbReference>
<feature type="non-terminal residue" evidence="5">
    <location>
        <position position="135"/>
    </location>
</feature>
<name>A0AAD5E4C3_UMBRA</name>
<evidence type="ECO:0000313" key="5">
    <source>
        <dbReference type="EMBL" id="KAI8576459.1"/>
    </source>
</evidence>
<keyword evidence="1" id="KW-0677">Repeat</keyword>
<comment type="caution">
    <text evidence="5">The sequence shown here is derived from an EMBL/GenBank/DDBJ whole genome shotgun (WGS) entry which is preliminary data.</text>
</comment>
<feature type="repeat" description="ANK" evidence="3">
    <location>
        <begin position="76"/>
        <end position="108"/>
    </location>
</feature>
<keyword evidence="6" id="KW-1185">Reference proteome</keyword>
<proteinExistence type="predicted"/>
<reference evidence="5" key="2">
    <citation type="journal article" date="2022" name="Proc. Natl. Acad. Sci. U.S.A.">
        <title>Diploid-dominant life cycles characterize the early evolution of Fungi.</title>
        <authorList>
            <person name="Amses K.R."/>
            <person name="Simmons D.R."/>
            <person name="Longcore J.E."/>
            <person name="Mondo S.J."/>
            <person name="Seto K."/>
            <person name="Jeronimo G.H."/>
            <person name="Bonds A.E."/>
            <person name="Quandt C.A."/>
            <person name="Davis W.J."/>
            <person name="Chang Y."/>
            <person name="Federici B.A."/>
            <person name="Kuo A."/>
            <person name="LaButti K."/>
            <person name="Pangilinan J."/>
            <person name="Andreopoulos W."/>
            <person name="Tritt A."/>
            <person name="Riley R."/>
            <person name="Hundley H."/>
            <person name="Johnson J."/>
            <person name="Lipzen A."/>
            <person name="Barry K."/>
            <person name="Lang B.F."/>
            <person name="Cuomo C.A."/>
            <person name="Buchler N.E."/>
            <person name="Grigoriev I.V."/>
            <person name="Spatafora J.W."/>
            <person name="Stajich J.E."/>
            <person name="James T.Y."/>
        </authorList>
    </citation>
    <scope>NUCLEOTIDE SEQUENCE</scope>
    <source>
        <strain evidence="5">AG</strain>
    </source>
</reference>
<accession>A0AAD5E4C3</accession>
<dbReference type="InterPro" id="IPR002110">
    <property type="entry name" value="Ankyrin_rpt"/>
</dbReference>
<evidence type="ECO:0000256" key="1">
    <source>
        <dbReference type="ARBA" id="ARBA00022737"/>
    </source>
</evidence>
<feature type="repeat" description="ANK" evidence="3">
    <location>
        <begin position="109"/>
        <end position="135"/>
    </location>
</feature>
<dbReference type="InterPro" id="IPR036770">
    <property type="entry name" value="Ankyrin_rpt-contain_sf"/>
</dbReference>
<dbReference type="SUPFAM" id="SSF48403">
    <property type="entry name" value="Ankyrin repeat"/>
    <property type="match status" value="1"/>
</dbReference>
<evidence type="ECO:0000256" key="3">
    <source>
        <dbReference type="PROSITE-ProRule" id="PRU00023"/>
    </source>
</evidence>
<dbReference type="Proteomes" id="UP001206595">
    <property type="component" value="Unassembled WGS sequence"/>
</dbReference>
<gene>
    <name evidence="5" type="ORF">K450DRAFT_274699</name>
</gene>
<feature type="region of interest" description="Disordered" evidence="4">
    <location>
        <begin position="1"/>
        <end position="30"/>
    </location>
</feature>
<dbReference type="PROSITE" id="PS50088">
    <property type="entry name" value="ANK_REPEAT"/>
    <property type="match status" value="2"/>
</dbReference>
<organism evidence="5 6">
    <name type="scientific">Umbelopsis ramanniana AG</name>
    <dbReference type="NCBI Taxonomy" id="1314678"/>
    <lineage>
        <taxon>Eukaryota</taxon>
        <taxon>Fungi</taxon>
        <taxon>Fungi incertae sedis</taxon>
        <taxon>Mucoromycota</taxon>
        <taxon>Mucoromycotina</taxon>
        <taxon>Umbelopsidomycetes</taxon>
        <taxon>Umbelopsidales</taxon>
        <taxon>Umbelopsidaceae</taxon>
        <taxon>Umbelopsis</taxon>
    </lineage>
</organism>
<dbReference type="PROSITE" id="PS50297">
    <property type="entry name" value="ANK_REP_REGION"/>
    <property type="match status" value="2"/>
</dbReference>
<dbReference type="RefSeq" id="XP_051441463.1">
    <property type="nucleotide sequence ID" value="XM_051593136.1"/>
</dbReference>
<dbReference type="Gene3D" id="1.25.40.20">
    <property type="entry name" value="Ankyrin repeat-containing domain"/>
    <property type="match status" value="1"/>
</dbReference>
<dbReference type="GeneID" id="75918478"/>
<dbReference type="PANTHER" id="PTHR24171">
    <property type="entry name" value="ANKYRIN REPEAT DOMAIN-CONTAINING PROTEIN 39-RELATED"/>
    <property type="match status" value="1"/>
</dbReference>
<evidence type="ECO:0000256" key="4">
    <source>
        <dbReference type="SAM" id="MobiDB-lite"/>
    </source>
</evidence>
<dbReference type="PANTHER" id="PTHR24171:SF9">
    <property type="entry name" value="ANKYRIN REPEAT DOMAIN-CONTAINING PROTEIN 39"/>
    <property type="match status" value="1"/>
</dbReference>
<dbReference type="AlphaFoldDB" id="A0AAD5E4C3"/>
<protein>
    <submittedName>
        <fullName evidence="5">Uncharacterized protein</fullName>
    </submittedName>
</protein>
<keyword evidence="2 3" id="KW-0040">ANK repeat</keyword>
<evidence type="ECO:0000256" key="2">
    <source>
        <dbReference type="ARBA" id="ARBA00023043"/>
    </source>
</evidence>
<dbReference type="EMBL" id="MU620955">
    <property type="protein sequence ID" value="KAI8576459.1"/>
    <property type="molecule type" value="Genomic_DNA"/>
</dbReference>
<evidence type="ECO:0000313" key="6">
    <source>
        <dbReference type="Proteomes" id="UP001206595"/>
    </source>
</evidence>
<feature type="compositionally biased region" description="Basic and acidic residues" evidence="4">
    <location>
        <begin position="7"/>
        <end position="16"/>
    </location>
</feature>
<reference evidence="5" key="1">
    <citation type="submission" date="2021-06" db="EMBL/GenBank/DDBJ databases">
        <authorList>
            <consortium name="DOE Joint Genome Institute"/>
            <person name="Mondo S.J."/>
            <person name="Amses K.R."/>
            <person name="Simmons D.R."/>
            <person name="Longcore J.E."/>
            <person name="Seto K."/>
            <person name="Alves G.H."/>
            <person name="Bonds A.E."/>
            <person name="Quandt C.A."/>
            <person name="Davis W.J."/>
            <person name="Chang Y."/>
            <person name="Letcher P.M."/>
            <person name="Powell M.J."/>
            <person name="Kuo A."/>
            <person name="Labutti K."/>
            <person name="Pangilinan J."/>
            <person name="Andreopoulos W."/>
            <person name="Tritt A."/>
            <person name="Riley R."/>
            <person name="Hundley H."/>
            <person name="Johnson J."/>
            <person name="Lipzen A."/>
            <person name="Barry K."/>
            <person name="Berbee M.L."/>
            <person name="Buchler N.E."/>
            <person name="Grigoriev I.V."/>
            <person name="Spatafora J.W."/>
            <person name="Stajich J.E."/>
            <person name="James T.Y."/>
        </authorList>
    </citation>
    <scope>NUCLEOTIDE SEQUENCE</scope>
    <source>
        <strain evidence="5">AG</strain>
    </source>
</reference>